<dbReference type="Gene3D" id="3.30.1370.10">
    <property type="entry name" value="K Homology domain, type 1"/>
    <property type="match status" value="1"/>
</dbReference>
<keyword evidence="1" id="KW-0694">RNA-binding</keyword>
<dbReference type="InterPro" id="IPR004088">
    <property type="entry name" value="KH_dom_type_1"/>
</dbReference>
<dbReference type="CDD" id="cd22453">
    <property type="entry name" value="KH-I_MUG60_like"/>
    <property type="match status" value="1"/>
</dbReference>
<gene>
    <name evidence="3" type="ORF">G6F51_010759</name>
</gene>
<dbReference type="Pfam" id="PF24563">
    <property type="entry name" value="KH_Mug60-KHD4"/>
    <property type="match status" value="1"/>
</dbReference>
<protein>
    <recommendedName>
        <fullName evidence="2">K Homology domain-containing protein</fullName>
    </recommendedName>
</protein>
<dbReference type="Proteomes" id="UP000717996">
    <property type="component" value="Unassembled WGS sequence"/>
</dbReference>
<evidence type="ECO:0000313" key="4">
    <source>
        <dbReference type="Proteomes" id="UP000717996"/>
    </source>
</evidence>
<dbReference type="PROSITE" id="PS50084">
    <property type="entry name" value="KH_TYPE_1"/>
    <property type="match status" value="1"/>
</dbReference>
<proteinExistence type="predicted"/>
<accession>A0A9P6Y1T8</accession>
<organism evidence="3 4">
    <name type="scientific">Rhizopus oryzae</name>
    <name type="common">Mucormycosis agent</name>
    <name type="synonym">Rhizopus arrhizus var. delemar</name>
    <dbReference type="NCBI Taxonomy" id="64495"/>
    <lineage>
        <taxon>Eukaryota</taxon>
        <taxon>Fungi</taxon>
        <taxon>Fungi incertae sedis</taxon>
        <taxon>Mucoromycota</taxon>
        <taxon>Mucoromycotina</taxon>
        <taxon>Mucoromycetes</taxon>
        <taxon>Mucorales</taxon>
        <taxon>Mucorineae</taxon>
        <taxon>Rhizopodaceae</taxon>
        <taxon>Rhizopus</taxon>
    </lineage>
</organism>
<reference evidence="3" key="1">
    <citation type="journal article" date="2020" name="Microb. Genom.">
        <title>Genetic diversity of clinical and environmental Mucorales isolates obtained from an investigation of mucormycosis cases among solid organ transplant recipients.</title>
        <authorList>
            <person name="Nguyen M.H."/>
            <person name="Kaul D."/>
            <person name="Muto C."/>
            <person name="Cheng S.J."/>
            <person name="Richter R.A."/>
            <person name="Bruno V.M."/>
            <person name="Liu G."/>
            <person name="Beyhan S."/>
            <person name="Sundermann A.J."/>
            <person name="Mounaud S."/>
            <person name="Pasculle A.W."/>
            <person name="Nierman W.C."/>
            <person name="Driscoll E."/>
            <person name="Cumbie R."/>
            <person name="Clancy C.J."/>
            <person name="Dupont C.L."/>
        </authorList>
    </citation>
    <scope>NUCLEOTIDE SEQUENCE</scope>
    <source>
        <strain evidence="3">GL16</strain>
    </source>
</reference>
<evidence type="ECO:0000313" key="3">
    <source>
        <dbReference type="EMBL" id="KAG1536795.1"/>
    </source>
</evidence>
<comment type="caution">
    <text evidence="3">The sequence shown here is derived from an EMBL/GenBank/DDBJ whole genome shotgun (WGS) entry which is preliminary data.</text>
</comment>
<dbReference type="SMART" id="SM00322">
    <property type="entry name" value="KH"/>
    <property type="match status" value="1"/>
</dbReference>
<feature type="domain" description="K Homology" evidence="2">
    <location>
        <begin position="433"/>
        <end position="518"/>
    </location>
</feature>
<sequence length="649" mass="74324">MKMLIQAFCLPVNLDTRLGILSNSDFITNSLYEKQASYLLTAENMSSLLNKRMDTTTDHNVRLVVKLNSTELFYLFHPEFIDALDMLSKANKIDTVVSYNETPEICLIGPVVGVEIAQVQLQVLFDKLSGLCIGSMYIPLHLQLLLAGSFCKHIKAVSQKTGVNIYLQHPLSQTFGCFVDPYDIGTVYMSGEMEQIEVAKFYLRMLMDQKDNHLYKLSLNVDPVKIDWLLMNKRDELKKIMNDNGSFISFPTICTESEEIRVLAQCKTEAEHTVHLLNQLVCDIYEVSISFKLNDVMEETYSFQIQRFRFLDNLYEILSQVSTATQAELTYKSEIERLYMVGTRDQVKDAACRICEFDYLTDEISWAAFSIEFSTADKDFVIGKGKGKINRVKARCDVSMRFSSYSEHNTLLRIESQYLSKAINGYLMMLEELPAEMSFHIPESHHRRIIGAGGKNIQKIMKEYCVYIKFLNTEDNSSSEDGNKARDNVVVRTPMKNSHNLPKLKNALIASSITEKVDSSDEISQFSNVENRLKFVGVDLNDPELEACLLSPEFFAELKAKMEKVSNIVLHQYVKHPHGMKQNVSLAKCFEETKKVLVYVLQYEDGQINEADVAKNFIKERIEACGHTFTELKMKVRNLLCYLDFMYEG</sequence>
<dbReference type="SUPFAM" id="SSF54791">
    <property type="entry name" value="Eukaryotic type KH-domain (KH-domain type I)"/>
    <property type="match status" value="2"/>
</dbReference>
<dbReference type="Pfam" id="PF00013">
    <property type="entry name" value="KH_1"/>
    <property type="match status" value="1"/>
</dbReference>
<dbReference type="EMBL" id="JAANIT010002326">
    <property type="protein sequence ID" value="KAG1536795.1"/>
    <property type="molecule type" value="Genomic_DNA"/>
</dbReference>
<dbReference type="GO" id="GO:0003723">
    <property type="term" value="F:RNA binding"/>
    <property type="evidence" value="ECO:0007669"/>
    <property type="project" value="UniProtKB-UniRule"/>
</dbReference>
<dbReference type="InterPro" id="IPR056553">
    <property type="entry name" value="KH_Mug60-KHD4"/>
</dbReference>
<name>A0A9P6Y1T8_RHIOR</name>
<evidence type="ECO:0000256" key="1">
    <source>
        <dbReference type="PROSITE-ProRule" id="PRU00117"/>
    </source>
</evidence>
<dbReference type="AlphaFoldDB" id="A0A9P6Y1T8"/>
<evidence type="ECO:0000259" key="2">
    <source>
        <dbReference type="SMART" id="SM00322"/>
    </source>
</evidence>
<dbReference type="InterPro" id="IPR036612">
    <property type="entry name" value="KH_dom_type_1_sf"/>
</dbReference>
<dbReference type="InterPro" id="IPR004087">
    <property type="entry name" value="KH_dom"/>
</dbReference>
<dbReference type="OMA" id="FSENLWA"/>